<evidence type="ECO:0000256" key="8">
    <source>
        <dbReference type="ARBA" id="ARBA00043054"/>
    </source>
</evidence>
<dbReference type="RefSeq" id="XP_031573604.1">
    <property type="nucleotide sequence ID" value="XM_031717744.1"/>
</dbReference>
<dbReference type="PIRSF" id="PIRSF005739">
    <property type="entry name" value="O-mtase"/>
    <property type="match status" value="1"/>
</dbReference>
<keyword evidence="3" id="KW-0808">Transferase</keyword>
<dbReference type="FunFam" id="3.40.50.150:FF:000146">
    <property type="entry name" value="Acetylserotonin O-methyltransferase"/>
    <property type="match status" value="1"/>
</dbReference>
<dbReference type="FunFam" id="1.10.10.10:FF:000358">
    <property type="entry name" value="Acetylserotonin O-methyltransferase"/>
    <property type="match status" value="1"/>
</dbReference>
<dbReference type="PANTHER" id="PTHR43712">
    <property type="entry name" value="PUTATIVE (AFU_ORTHOLOGUE AFUA_4G14580)-RELATED"/>
    <property type="match status" value="1"/>
</dbReference>
<evidence type="ECO:0000256" key="6">
    <source>
        <dbReference type="ARBA" id="ARBA00039116"/>
    </source>
</evidence>
<evidence type="ECO:0000256" key="4">
    <source>
        <dbReference type="ARBA" id="ARBA00022691"/>
    </source>
</evidence>
<reference evidence="13" key="1">
    <citation type="submission" date="2025-08" db="UniProtKB">
        <authorList>
            <consortium name="RefSeq"/>
        </authorList>
    </citation>
    <scope>IDENTIFICATION</scope>
    <source>
        <tissue evidence="13">Tentacle</tissue>
    </source>
</reference>
<evidence type="ECO:0000256" key="1">
    <source>
        <dbReference type="ARBA" id="ARBA00011738"/>
    </source>
</evidence>
<dbReference type="InParanoid" id="A0A6P8J235"/>
<evidence type="ECO:0000259" key="11">
    <source>
        <dbReference type="Pfam" id="PF08100"/>
    </source>
</evidence>
<dbReference type="PROSITE" id="PS51683">
    <property type="entry name" value="SAM_OMT_II"/>
    <property type="match status" value="1"/>
</dbReference>
<dbReference type="InterPro" id="IPR012967">
    <property type="entry name" value="COMT_dimerisation"/>
</dbReference>
<dbReference type="Pfam" id="PF08100">
    <property type="entry name" value="Dimerisation"/>
    <property type="match status" value="1"/>
</dbReference>
<keyword evidence="2" id="KW-0489">Methyltransferase</keyword>
<dbReference type="GeneID" id="116307473"/>
<dbReference type="GO" id="GO:0032259">
    <property type="term" value="P:methylation"/>
    <property type="evidence" value="ECO:0007669"/>
    <property type="project" value="UniProtKB-KW"/>
</dbReference>
<dbReference type="OrthoDB" id="10267058at2759"/>
<evidence type="ECO:0000256" key="9">
    <source>
        <dbReference type="PIRSR" id="PIRSR005739-1"/>
    </source>
</evidence>
<feature type="domain" description="O-methyltransferase dimerisation" evidence="11">
    <location>
        <begin position="16"/>
        <end position="95"/>
    </location>
</feature>
<feature type="domain" description="O-methyltransferase C-terminal" evidence="10">
    <location>
        <begin position="118"/>
        <end position="330"/>
    </location>
</feature>
<keyword evidence="4" id="KW-0949">S-adenosyl-L-methionine</keyword>
<proteinExistence type="predicted"/>
<dbReference type="InterPro" id="IPR036390">
    <property type="entry name" value="WH_DNA-bd_sf"/>
</dbReference>
<dbReference type="Gene3D" id="1.10.10.10">
    <property type="entry name" value="Winged helix-like DNA-binding domain superfamily/Winged helix DNA-binding domain"/>
    <property type="match status" value="1"/>
</dbReference>
<feature type="active site" description="Proton acceptor" evidence="9">
    <location>
        <position position="258"/>
    </location>
</feature>
<dbReference type="CDD" id="cd02440">
    <property type="entry name" value="AdoMet_MTases"/>
    <property type="match status" value="1"/>
</dbReference>
<evidence type="ECO:0000313" key="13">
    <source>
        <dbReference type="RefSeq" id="XP_031573604.1"/>
    </source>
</evidence>
<dbReference type="Gene3D" id="3.40.50.150">
    <property type="entry name" value="Vaccinia Virus protein VP39"/>
    <property type="match status" value="1"/>
</dbReference>
<dbReference type="InterPro" id="IPR001077">
    <property type="entry name" value="COMT_C"/>
</dbReference>
<dbReference type="FunCoup" id="A0A6P8J235">
    <property type="interactions" value="503"/>
</dbReference>
<dbReference type="Proteomes" id="UP000515163">
    <property type="component" value="Unplaced"/>
</dbReference>
<evidence type="ECO:0000256" key="5">
    <source>
        <dbReference type="ARBA" id="ARBA00037645"/>
    </source>
</evidence>
<dbReference type="GO" id="GO:0046983">
    <property type="term" value="F:protein dimerization activity"/>
    <property type="evidence" value="ECO:0007669"/>
    <property type="project" value="InterPro"/>
</dbReference>
<protein>
    <recommendedName>
        <fullName evidence="7">Acetylserotonin O-methyltransferase</fullName>
        <ecNumber evidence="6">2.1.1.4</ecNumber>
    </recommendedName>
    <alternativeName>
        <fullName evidence="8">Hydroxyindole O-methyltransferase</fullName>
    </alternativeName>
</protein>
<dbReference type="InterPro" id="IPR036388">
    <property type="entry name" value="WH-like_DNA-bd_sf"/>
</dbReference>
<dbReference type="EC" id="2.1.1.4" evidence="6"/>
<comment type="subunit">
    <text evidence="1">Homodimer.</text>
</comment>
<dbReference type="Pfam" id="PF00891">
    <property type="entry name" value="Methyltransf_2"/>
    <property type="match status" value="1"/>
</dbReference>
<dbReference type="PANTHER" id="PTHR43712:SF2">
    <property type="entry name" value="O-METHYLTRANSFERASE CICE"/>
    <property type="match status" value="1"/>
</dbReference>
<accession>A0A6P8J235</accession>
<evidence type="ECO:0000256" key="7">
    <source>
        <dbReference type="ARBA" id="ARBA00040730"/>
    </source>
</evidence>
<name>A0A6P8J235_ACTTE</name>
<sequence length="350" mass="38745">MASSGICSPVPQKVFDYIHGFCASQAIFTACELGIFDVVETPQPSQKIAEQISGDHDAVCRLLDALVSLELLVKHGDNPDEALYSNSSMGDCFRKSSPTYMYGYVMHVMKTNKPLTGNLTSAIREGQSQWQRTFNATSNDLFKNNYSSKEKLIHFQEGMRGSVKSATSIFATAFDLSRFPRLCDVGGGTGDVAYAMCMAYPNMKITVFDLPNVVEVSSHFKPPLKECPNQENVTFVGGDFFKPSLPPSDLYVLTHILHDWGPAECDAILDNVFNHLPSGGGVLLGERLIYDDRNGPMTPVYWSLIMRCISDGRESSGLDYKRLLEKHGFKDVQVKYTHSNLLDAVLAIKP</sequence>
<dbReference type="InterPro" id="IPR016461">
    <property type="entry name" value="COMT-like"/>
</dbReference>
<gene>
    <name evidence="13" type="primary">LOC116307473</name>
</gene>
<evidence type="ECO:0000256" key="3">
    <source>
        <dbReference type="ARBA" id="ARBA00022679"/>
    </source>
</evidence>
<evidence type="ECO:0000256" key="2">
    <source>
        <dbReference type="ARBA" id="ARBA00022603"/>
    </source>
</evidence>
<dbReference type="SUPFAM" id="SSF53335">
    <property type="entry name" value="S-adenosyl-L-methionine-dependent methyltransferases"/>
    <property type="match status" value="1"/>
</dbReference>
<dbReference type="SUPFAM" id="SSF46785">
    <property type="entry name" value="Winged helix' DNA-binding domain"/>
    <property type="match status" value="1"/>
</dbReference>
<dbReference type="InterPro" id="IPR029063">
    <property type="entry name" value="SAM-dependent_MTases_sf"/>
</dbReference>
<dbReference type="AlphaFoldDB" id="A0A6P8J235"/>
<comment type="function">
    <text evidence="5">Catalyzes the transfer of a methyl group onto N-acetylserotonin, producing melatonin (N-acetyl-5-methoxytryptamine).</text>
</comment>
<evidence type="ECO:0000313" key="12">
    <source>
        <dbReference type="Proteomes" id="UP000515163"/>
    </source>
</evidence>
<keyword evidence="12" id="KW-1185">Reference proteome</keyword>
<organism evidence="12 13">
    <name type="scientific">Actinia tenebrosa</name>
    <name type="common">Australian red waratah sea anemone</name>
    <dbReference type="NCBI Taxonomy" id="6105"/>
    <lineage>
        <taxon>Eukaryota</taxon>
        <taxon>Metazoa</taxon>
        <taxon>Cnidaria</taxon>
        <taxon>Anthozoa</taxon>
        <taxon>Hexacorallia</taxon>
        <taxon>Actiniaria</taxon>
        <taxon>Actiniidae</taxon>
        <taxon>Actinia</taxon>
    </lineage>
</organism>
<dbReference type="KEGG" id="aten:116307473"/>
<evidence type="ECO:0000259" key="10">
    <source>
        <dbReference type="Pfam" id="PF00891"/>
    </source>
</evidence>
<dbReference type="GO" id="GO:0017096">
    <property type="term" value="F:acetylserotonin O-methyltransferase activity"/>
    <property type="evidence" value="ECO:0007669"/>
    <property type="project" value="UniProtKB-EC"/>
</dbReference>